<name>A0ABZ2YHD8_9MOLU</name>
<sequence>MHNVKINQNSLLLRYTLMKKYKYYYKYILKIITFKRMKKINFCNIKNVNKTHS</sequence>
<dbReference type="EMBL" id="CP128397">
    <property type="protein sequence ID" value="WZN38420.1"/>
    <property type="molecule type" value="Genomic_DNA"/>
</dbReference>
<dbReference type="Proteomes" id="UP001470586">
    <property type="component" value="Chromosome"/>
</dbReference>
<organism evidence="1 2">
    <name type="scientific">Candidatus Phytoplasma asteris</name>
    <dbReference type="NCBI Taxonomy" id="85620"/>
    <lineage>
        <taxon>Bacteria</taxon>
        <taxon>Bacillati</taxon>
        <taxon>Mycoplasmatota</taxon>
        <taxon>Mollicutes</taxon>
        <taxon>Acholeplasmatales</taxon>
        <taxon>Acholeplasmataceae</taxon>
        <taxon>Candidatus Phytoplasma</taxon>
        <taxon>16SrI (Aster yellows group)</taxon>
    </lineage>
</organism>
<protein>
    <submittedName>
        <fullName evidence="1">Uncharacterized protein</fullName>
    </submittedName>
</protein>
<keyword evidence="2" id="KW-1185">Reference proteome</keyword>
<evidence type="ECO:0000313" key="1">
    <source>
        <dbReference type="EMBL" id="WZN38420.1"/>
    </source>
</evidence>
<accession>A0ABZ2YHD8</accession>
<gene>
    <name evidence="1" type="ORF">M33023_02360</name>
</gene>
<proteinExistence type="predicted"/>
<evidence type="ECO:0000313" key="2">
    <source>
        <dbReference type="Proteomes" id="UP001470586"/>
    </source>
</evidence>
<reference evidence="1" key="1">
    <citation type="submission" date="2023-06" db="EMBL/GenBank/DDBJ databases">
        <title>Complete Genome of Candidatus Phytoplasma asteris M33.</title>
        <authorList>
            <person name="Toth R."/>
            <person name="Ilic A.-M."/>
            <person name="Huettel B."/>
            <person name="Duduk B."/>
            <person name="Kube M."/>
        </authorList>
    </citation>
    <scope>NUCLEOTIDE SEQUENCE [LARGE SCALE GENOMIC DNA]</scope>
    <source>
        <strain evidence="1">M33</strain>
    </source>
</reference>